<evidence type="ECO:0000313" key="2">
    <source>
        <dbReference type="Proteomes" id="UP000011083"/>
    </source>
</evidence>
<dbReference type="VEuPathDB" id="AmoebaDB:ACA1_201040"/>
<evidence type="ECO:0000313" key="1">
    <source>
        <dbReference type="EMBL" id="ELR19747.1"/>
    </source>
</evidence>
<dbReference type="OrthoDB" id="9942326at2759"/>
<evidence type="ECO:0008006" key="3">
    <source>
        <dbReference type="Google" id="ProtNLM"/>
    </source>
</evidence>
<organism evidence="1 2">
    <name type="scientific">Acanthamoeba castellanii (strain ATCC 30010 / Neff)</name>
    <dbReference type="NCBI Taxonomy" id="1257118"/>
    <lineage>
        <taxon>Eukaryota</taxon>
        <taxon>Amoebozoa</taxon>
        <taxon>Discosea</taxon>
        <taxon>Longamoebia</taxon>
        <taxon>Centramoebida</taxon>
        <taxon>Acanthamoebidae</taxon>
        <taxon>Acanthamoeba</taxon>
    </lineage>
</organism>
<dbReference type="RefSeq" id="XP_004341841.1">
    <property type="nucleotide sequence ID" value="XM_004341793.1"/>
</dbReference>
<dbReference type="AlphaFoldDB" id="L8H3D7"/>
<dbReference type="Gene3D" id="2.60.120.200">
    <property type="match status" value="1"/>
</dbReference>
<gene>
    <name evidence="1" type="ORF">ACA1_201040</name>
</gene>
<dbReference type="SUPFAM" id="SSF49899">
    <property type="entry name" value="Concanavalin A-like lectins/glucanases"/>
    <property type="match status" value="1"/>
</dbReference>
<sequence>MLSAGVQQGALDFRGSSLDQKTSLVLSTETSATIKASDTPLSFTLEAWVWPAQANLRRPQPLFARYPRTQPIQGHSRAEFLLQLQANGNLNLFFGGGSANKDRLALNLDCGFNVVPAGRWTHVALSVATTPGLVNPREARVYLNGHLACEWPGTEAANTTFGGTRQIMHDQPFVFSKYELADCDGPERLQTFHGRMDELRVWAGVRTPAEILAAYDATDLSSTTTTTPYAEARASSLVGLFHLDRESRGEGEDESYVALDSSPTGANAAFEGEIEGQAPVWVPSSAPLVLRVEATNFLLAHLTLFIYSAHPNDTFAAQIDVSALNPIESIYRDGGAAVLVNQGNVITVAEGSQFPVAYFLTSSPVSYTATVRYRAVSYDARAESALVASEWAEIVVRVEVTGCDGQGGEMDWCGVCEGDGRCEPYGCDGEGSRLDVCGVCDGYGESCRCSLANWRGYETEELDKSVLFYDLAHLNEAMEAMKGVVDDVTSLLLESDDRRISCANVTTALANVKRLQAKTYIYNTLFLEPFLELLS</sequence>
<dbReference type="InterPro" id="IPR013320">
    <property type="entry name" value="ConA-like_dom_sf"/>
</dbReference>
<dbReference type="GeneID" id="14920577"/>
<dbReference type="EMBL" id="KB007932">
    <property type="protein sequence ID" value="ELR19747.1"/>
    <property type="molecule type" value="Genomic_DNA"/>
</dbReference>
<name>L8H3D7_ACACF</name>
<reference evidence="1 2" key="1">
    <citation type="journal article" date="2013" name="Genome Biol.">
        <title>Genome of Acanthamoeba castellanii highlights extensive lateral gene transfer and early evolution of tyrosine kinase signaling.</title>
        <authorList>
            <person name="Clarke M."/>
            <person name="Lohan A.J."/>
            <person name="Liu B."/>
            <person name="Lagkouvardos I."/>
            <person name="Roy S."/>
            <person name="Zafar N."/>
            <person name="Bertelli C."/>
            <person name="Schilde C."/>
            <person name="Kianianmomeni A."/>
            <person name="Burglin T.R."/>
            <person name="Frech C."/>
            <person name="Turcotte B."/>
            <person name="Kopec K.O."/>
            <person name="Synnott J.M."/>
            <person name="Choo C."/>
            <person name="Paponov I."/>
            <person name="Finkler A."/>
            <person name="Soon Heng Tan C."/>
            <person name="Hutchins A.P."/>
            <person name="Weinmeier T."/>
            <person name="Rattei T."/>
            <person name="Chu J.S."/>
            <person name="Gimenez G."/>
            <person name="Irimia M."/>
            <person name="Rigden D.J."/>
            <person name="Fitzpatrick D.A."/>
            <person name="Lorenzo-Morales J."/>
            <person name="Bateman A."/>
            <person name="Chiu C.H."/>
            <person name="Tang P."/>
            <person name="Hegemann P."/>
            <person name="Fromm H."/>
            <person name="Raoult D."/>
            <person name="Greub G."/>
            <person name="Miranda-Saavedra D."/>
            <person name="Chen N."/>
            <person name="Nash P."/>
            <person name="Ginger M.L."/>
            <person name="Horn M."/>
            <person name="Schaap P."/>
            <person name="Caler L."/>
            <person name="Loftus B."/>
        </authorList>
    </citation>
    <scope>NUCLEOTIDE SEQUENCE [LARGE SCALE GENOMIC DNA]</scope>
    <source>
        <strain evidence="1 2">Neff</strain>
    </source>
</reference>
<proteinExistence type="predicted"/>
<keyword evidence="2" id="KW-1185">Reference proteome</keyword>
<protein>
    <recommendedName>
        <fullName evidence="3">LamG-like jellyroll fold domain-containing protein</fullName>
    </recommendedName>
</protein>
<dbReference type="Proteomes" id="UP000011083">
    <property type="component" value="Unassembled WGS sequence"/>
</dbReference>
<accession>L8H3D7</accession>
<dbReference type="Pfam" id="PF13385">
    <property type="entry name" value="Laminin_G_3"/>
    <property type="match status" value="1"/>
</dbReference>
<dbReference type="KEGG" id="acan:ACA1_201040"/>